<accession>A0A833WF98</accession>
<protein>
    <submittedName>
        <fullName evidence="1">Uncharacterized protein</fullName>
    </submittedName>
</protein>
<name>A0A833WF98_PHYIN</name>
<keyword evidence="2" id="KW-1185">Reference proteome</keyword>
<dbReference type="Proteomes" id="UP000602510">
    <property type="component" value="Unassembled WGS sequence"/>
</dbReference>
<evidence type="ECO:0000313" key="1">
    <source>
        <dbReference type="EMBL" id="KAF4039802.1"/>
    </source>
</evidence>
<dbReference type="EMBL" id="WSZM01000165">
    <property type="protein sequence ID" value="KAF4039802.1"/>
    <property type="molecule type" value="Genomic_DNA"/>
</dbReference>
<gene>
    <name evidence="1" type="ORF">GN244_ATG08019</name>
</gene>
<organism evidence="1 2">
    <name type="scientific">Phytophthora infestans</name>
    <name type="common">Potato late blight agent</name>
    <name type="synonym">Botrytis infestans</name>
    <dbReference type="NCBI Taxonomy" id="4787"/>
    <lineage>
        <taxon>Eukaryota</taxon>
        <taxon>Sar</taxon>
        <taxon>Stramenopiles</taxon>
        <taxon>Oomycota</taxon>
        <taxon>Peronosporomycetes</taxon>
        <taxon>Peronosporales</taxon>
        <taxon>Peronosporaceae</taxon>
        <taxon>Phytophthora</taxon>
    </lineage>
</organism>
<sequence length="71" mass="7323">MQAAVITKDKHKKPVSGEVDVSLAAATPAVTAAHMAIAISTSKSLEIKAVVAVEVTSKGFIGRAYYGHLEG</sequence>
<reference evidence="1" key="1">
    <citation type="submission" date="2020-04" db="EMBL/GenBank/DDBJ databases">
        <title>Hybrid Assembly of Korean Phytophthora infestans isolates.</title>
        <authorList>
            <person name="Prokchorchik M."/>
            <person name="Lee Y."/>
            <person name="Seo J."/>
            <person name="Cho J.-H."/>
            <person name="Park Y.-E."/>
            <person name="Jang D.-C."/>
            <person name="Im J.-S."/>
            <person name="Choi J.-G."/>
            <person name="Park H.-J."/>
            <person name="Lee G.-B."/>
            <person name="Lee Y.-G."/>
            <person name="Hong S.-Y."/>
            <person name="Cho K."/>
            <person name="Sohn K.H."/>
        </authorList>
    </citation>
    <scope>NUCLEOTIDE SEQUENCE</scope>
    <source>
        <strain evidence="1">KR_1_A1</strain>
    </source>
</reference>
<evidence type="ECO:0000313" key="2">
    <source>
        <dbReference type="Proteomes" id="UP000602510"/>
    </source>
</evidence>
<proteinExistence type="predicted"/>
<dbReference type="AlphaFoldDB" id="A0A833WF98"/>
<comment type="caution">
    <text evidence="1">The sequence shown here is derived from an EMBL/GenBank/DDBJ whole genome shotgun (WGS) entry which is preliminary data.</text>
</comment>